<dbReference type="GO" id="GO:0008800">
    <property type="term" value="F:beta-lactamase activity"/>
    <property type="evidence" value="ECO:0007669"/>
    <property type="project" value="InterPro"/>
</dbReference>
<dbReference type="EMBL" id="SDDZ01000001">
    <property type="protein sequence ID" value="RXJ52719.1"/>
    <property type="molecule type" value="Genomic_DNA"/>
</dbReference>
<dbReference type="AlphaFoldDB" id="A0A4Q0XKE6"/>
<dbReference type="InterPro" id="IPR045155">
    <property type="entry name" value="Beta-lactam_cat"/>
</dbReference>
<organism evidence="2 3">
    <name type="scientific">Gelidibacter gilvus</name>
    <dbReference type="NCBI Taxonomy" id="59602"/>
    <lineage>
        <taxon>Bacteria</taxon>
        <taxon>Pseudomonadati</taxon>
        <taxon>Bacteroidota</taxon>
        <taxon>Flavobacteriia</taxon>
        <taxon>Flavobacteriales</taxon>
        <taxon>Flavobacteriaceae</taxon>
        <taxon>Gelidibacter</taxon>
    </lineage>
</organism>
<evidence type="ECO:0000313" key="3">
    <source>
        <dbReference type="Proteomes" id="UP000289792"/>
    </source>
</evidence>
<keyword evidence="3" id="KW-1185">Reference proteome</keyword>
<dbReference type="OrthoDB" id="1884322at2"/>
<dbReference type="GO" id="GO:0030655">
    <property type="term" value="P:beta-lactam antibiotic catabolic process"/>
    <property type="evidence" value="ECO:0007669"/>
    <property type="project" value="InterPro"/>
</dbReference>
<evidence type="ECO:0000259" key="1">
    <source>
        <dbReference type="Pfam" id="PF13354"/>
    </source>
</evidence>
<name>A0A4Q0XKE6_9FLAO</name>
<reference evidence="2 3" key="1">
    <citation type="submission" date="2019-01" db="EMBL/GenBank/DDBJ databases">
        <title>Genome sequence of the Antarctic species Gelidibacter gilvus ACAM 158(T).</title>
        <authorList>
            <person name="Bowman J.P."/>
        </authorList>
    </citation>
    <scope>NUCLEOTIDE SEQUENCE [LARGE SCALE GENOMIC DNA]</scope>
    <source>
        <strain evidence="2 3">IC158</strain>
    </source>
</reference>
<dbReference type="SUPFAM" id="SSF56601">
    <property type="entry name" value="beta-lactamase/transpeptidase-like"/>
    <property type="match status" value="1"/>
</dbReference>
<dbReference type="Gene3D" id="3.40.710.10">
    <property type="entry name" value="DD-peptidase/beta-lactamase superfamily"/>
    <property type="match status" value="1"/>
</dbReference>
<feature type="domain" description="Beta-lactamase class A catalytic" evidence="1">
    <location>
        <begin position="63"/>
        <end position="330"/>
    </location>
</feature>
<protein>
    <recommendedName>
        <fullName evidence="1">Beta-lactamase class A catalytic domain-containing protein</fullName>
    </recommendedName>
</protein>
<evidence type="ECO:0000313" key="2">
    <source>
        <dbReference type="EMBL" id="RXJ52719.1"/>
    </source>
</evidence>
<dbReference type="RefSeq" id="WP_129015853.1">
    <property type="nucleotide sequence ID" value="NZ_SDDZ01000001.1"/>
</dbReference>
<dbReference type="PROSITE" id="PS51257">
    <property type="entry name" value="PROKAR_LIPOPROTEIN"/>
    <property type="match status" value="1"/>
</dbReference>
<gene>
    <name evidence="2" type="ORF">ESZ48_03225</name>
</gene>
<dbReference type="Proteomes" id="UP000289792">
    <property type="component" value="Unassembled WGS sequence"/>
</dbReference>
<dbReference type="InterPro" id="IPR012338">
    <property type="entry name" value="Beta-lactam/transpept-like"/>
</dbReference>
<comment type="caution">
    <text evidence="2">The sequence shown here is derived from an EMBL/GenBank/DDBJ whole genome shotgun (WGS) entry which is preliminary data.</text>
</comment>
<sequence>MKYAVLFGLLTTLGCTTMSPVKNALSSDDVKINRIMKDLPSHEVQVFFSEVVRDKNGQVSFKEDQFQVNDNNYFYPASSVKLPIAILALEKLNENKLLDRNTTYQIEGDSHTSTFSKDIIEIFAVSSNAASNRLFEFLGQDEINLRLNAKGIPARISHRLSTLNSDDLVTKSLSFYNDEEIILKTESLNNLAIAPLYLNLIKKGIGYTVGDSLVNQPMDFSDKNYLPISSLHGILKRLIFPELFPKDQQFHLSENDRQFLIHAMGILPREAGYITEDYYDSYDKFFVIGDSKNPIPEHLKIYNKVGYAYGYLTDCAYIVNSKTKKEYLITATIHVNKNKIYNDGIYEYDDVGIPFLAALGRQLVLEGH</sequence>
<proteinExistence type="predicted"/>
<dbReference type="Pfam" id="PF13354">
    <property type="entry name" value="Beta-lactamase2"/>
    <property type="match status" value="1"/>
</dbReference>
<accession>A0A4Q0XKE6</accession>